<dbReference type="InterPro" id="IPR051677">
    <property type="entry name" value="AfsR-DnrI-RedD_regulator"/>
</dbReference>
<dbReference type="AlphaFoldDB" id="A0A838A691"/>
<keyword evidence="4" id="KW-0804">Transcription</keyword>
<dbReference type="InterPro" id="IPR001867">
    <property type="entry name" value="OmpR/PhoB-type_DNA-bd"/>
</dbReference>
<dbReference type="Proteomes" id="UP000582974">
    <property type="component" value="Unassembled WGS sequence"/>
</dbReference>
<evidence type="ECO:0000259" key="7">
    <source>
        <dbReference type="PROSITE" id="PS51755"/>
    </source>
</evidence>
<dbReference type="InterPro" id="IPR011990">
    <property type="entry name" value="TPR-like_helical_dom_sf"/>
</dbReference>
<feature type="region of interest" description="Disordered" evidence="6">
    <location>
        <begin position="1"/>
        <end position="24"/>
    </location>
</feature>
<evidence type="ECO:0000256" key="3">
    <source>
        <dbReference type="ARBA" id="ARBA00023125"/>
    </source>
</evidence>
<dbReference type="EMBL" id="JACCKD010000002">
    <property type="protein sequence ID" value="MBA0125340.1"/>
    <property type="molecule type" value="Genomic_DNA"/>
</dbReference>
<dbReference type="SUPFAM" id="SSF48452">
    <property type="entry name" value="TPR-like"/>
    <property type="match status" value="1"/>
</dbReference>
<dbReference type="InterPro" id="IPR005158">
    <property type="entry name" value="BTAD"/>
</dbReference>
<dbReference type="InterPro" id="IPR036388">
    <property type="entry name" value="WH-like_DNA-bd_sf"/>
</dbReference>
<comment type="caution">
    <text evidence="8">The sequence shown here is derived from an EMBL/GenBank/DDBJ whole genome shotgun (WGS) entry which is preliminary data.</text>
</comment>
<gene>
    <name evidence="8" type="ORF">H0B56_07280</name>
</gene>
<dbReference type="SUPFAM" id="SSF46894">
    <property type="entry name" value="C-terminal effector domain of the bipartite response regulators"/>
    <property type="match status" value="1"/>
</dbReference>
<evidence type="ECO:0000256" key="4">
    <source>
        <dbReference type="ARBA" id="ARBA00023163"/>
    </source>
</evidence>
<evidence type="ECO:0000256" key="6">
    <source>
        <dbReference type="SAM" id="MobiDB-lite"/>
    </source>
</evidence>
<evidence type="ECO:0000313" key="9">
    <source>
        <dbReference type="Proteomes" id="UP000582974"/>
    </source>
</evidence>
<evidence type="ECO:0000256" key="5">
    <source>
        <dbReference type="PROSITE-ProRule" id="PRU01091"/>
    </source>
</evidence>
<dbReference type="Gene3D" id="1.10.10.10">
    <property type="entry name" value="Winged helix-like DNA-binding domain superfamily/Winged helix DNA-binding domain"/>
    <property type="match status" value="1"/>
</dbReference>
<feature type="DNA-binding region" description="OmpR/PhoB-type" evidence="5">
    <location>
        <begin position="17"/>
        <end position="122"/>
    </location>
</feature>
<dbReference type="SMART" id="SM01043">
    <property type="entry name" value="BTAD"/>
    <property type="match status" value="1"/>
</dbReference>
<dbReference type="Gene3D" id="1.25.40.10">
    <property type="entry name" value="Tetratricopeptide repeat domain"/>
    <property type="match status" value="1"/>
</dbReference>
<reference evidence="8 9" key="1">
    <citation type="submission" date="2020-07" db="EMBL/GenBank/DDBJ databases">
        <title>Genome of Haloechinothrix sp.</title>
        <authorList>
            <person name="Tang S.-K."/>
            <person name="Yang L."/>
            <person name="Zhu W.-Y."/>
        </authorList>
    </citation>
    <scope>NUCLEOTIDE SEQUENCE [LARGE SCALE GENOMIC DNA]</scope>
    <source>
        <strain evidence="8 9">YIM 98757</strain>
    </source>
</reference>
<dbReference type="SMART" id="SM00862">
    <property type="entry name" value="Trans_reg_C"/>
    <property type="match status" value="1"/>
</dbReference>
<keyword evidence="3 5" id="KW-0238">DNA-binding</keyword>
<dbReference type="PANTHER" id="PTHR35807:SF1">
    <property type="entry name" value="TRANSCRIPTIONAL REGULATOR REDD"/>
    <property type="match status" value="1"/>
</dbReference>
<name>A0A838A691_9PSEU</name>
<proteinExistence type="inferred from homology"/>
<organism evidence="8 9">
    <name type="scientific">Haloechinothrix aidingensis</name>
    <dbReference type="NCBI Taxonomy" id="2752311"/>
    <lineage>
        <taxon>Bacteria</taxon>
        <taxon>Bacillati</taxon>
        <taxon>Actinomycetota</taxon>
        <taxon>Actinomycetes</taxon>
        <taxon>Pseudonocardiales</taxon>
        <taxon>Pseudonocardiaceae</taxon>
        <taxon>Haloechinothrix</taxon>
    </lineage>
</organism>
<keyword evidence="2" id="KW-0805">Transcription regulation</keyword>
<dbReference type="CDD" id="cd15831">
    <property type="entry name" value="BTAD"/>
    <property type="match status" value="1"/>
</dbReference>
<protein>
    <submittedName>
        <fullName evidence="8">AfsR/SARP family transcriptional regulator</fullName>
    </submittedName>
</protein>
<dbReference type="PROSITE" id="PS51755">
    <property type="entry name" value="OMPR_PHOB"/>
    <property type="match status" value="1"/>
</dbReference>
<evidence type="ECO:0000256" key="1">
    <source>
        <dbReference type="ARBA" id="ARBA00005820"/>
    </source>
</evidence>
<dbReference type="GO" id="GO:0000160">
    <property type="term" value="P:phosphorelay signal transduction system"/>
    <property type="evidence" value="ECO:0007669"/>
    <property type="project" value="InterPro"/>
</dbReference>
<evidence type="ECO:0000256" key="2">
    <source>
        <dbReference type="ARBA" id="ARBA00023015"/>
    </source>
</evidence>
<dbReference type="GO" id="GO:0003677">
    <property type="term" value="F:DNA binding"/>
    <property type="evidence" value="ECO:0007669"/>
    <property type="project" value="UniProtKB-UniRule"/>
</dbReference>
<comment type="similarity">
    <text evidence="1">Belongs to the AfsR/DnrI/RedD regulatory family.</text>
</comment>
<dbReference type="PANTHER" id="PTHR35807">
    <property type="entry name" value="TRANSCRIPTIONAL REGULATOR REDD-RELATED"/>
    <property type="match status" value="1"/>
</dbReference>
<keyword evidence="9" id="KW-1185">Reference proteome</keyword>
<dbReference type="InterPro" id="IPR016032">
    <property type="entry name" value="Sig_transdc_resp-reg_C-effctor"/>
</dbReference>
<dbReference type="Pfam" id="PF03704">
    <property type="entry name" value="BTAD"/>
    <property type="match status" value="1"/>
</dbReference>
<accession>A0A838A691</accession>
<dbReference type="GO" id="GO:0006355">
    <property type="term" value="P:regulation of DNA-templated transcription"/>
    <property type="evidence" value="ECO:0007669"/>
    <property type="project" value="InterPro"/>
</dbReference>
<dbReference type="Pfam" id="PF00486">
    <property type="entry name" value="Trans_reg_C"/>
    <property type="match status" value="1"/>
</dbReference>
<sequence>MHSDPAVWHGPDNGHGTAGHRAGGQTTFTLLGPLEVLKDGTDYAPTAPKVLQLLAMLLLRPGKLVQIDSIVEELWADDPPRSVRTTMQTYVYQLRKCIEQNELAPAGDELLITKHAGYVFTVDPAQIDVFTFQRLFQEGRELLDRDHYTDAARSLRAALALWTGPPMANVNCGSVLSSYVVDLQEQRRTAQHLRIHAELEAGWHRELIGELRALVAANPLDEGMHGQLMRVLSRSGRRSDALATYRNLRAVLNEELGVEPCEELQRLHHELLSAGETPR</sequence>
<feature type="domain" description="OmpR/PhoB-type" evidence="7">
    <location>
        <begin position="17"/>
        <end position="122"/>
    </location>
</feature>
<evidence type="ECO:0000313" key="8">
    <source>
        <dbReference type="EMBL" id="MBA0125340.1"/>
    </source>
</evidence>